<name>A0A6A5U9H5_9PLEO</name>
<evidence type="ECO:0000256" key="1">
    <source>
        <dbReference type="SAM" id="MobiDB-lite"/>
    </source>
</evidence>
<dbReference type="Proteomes" id="UP000800035">
    <property type="component" value="Unassembled WGS sequence"/>
</dbReference>
<accession>A0A6A5U9H5</accession>
<evidence type="ECO:0000313" key="3">
    <source>
        <dbReference type="Proteomes" id="UP000800035"/>
    </source>
</evidence>
<sequence length="110" mass="13322">MCTYYYDYLLCGALALNHGCVCMRPCVGRADWGQCNEGKNYVKRALVQGYCPYHEKERLEKEKREEEERQEKERLEKERQKKKKEEEKMERKRERREKVGKLAALVFGRR</sequence>
<protein>
    <submittedName>
        <fullName evidence="2">Uncharacterized protein</fullName>
    </submittedName>
</protein>
<reference evidence="2" key="1">
    <citation type="journal article" date="2020" name="Stud. Mycol.">
        <title>101 Dothideomycetes genomes: a test case for predicting lifestyles and emergence of pathogens.</title>
        <authorList>
            <person name="Haridas S."/>
            <person name="Albert R."/>
            <person name="Binder M."/>
            <person name="Bloem J."/>
            <person name="Labutti K."/>
            <person name="Salamov A."/>
            <person name="Andreopoulos B."/>
            <person name="Baker S."/>
            <person name="Barry K."/>
            <person name="Bills G."/>
            <person name="Bluhm B."/>
            <person name="Cannon C."/>
            <person name="Castanera R."/>
            <person name="Culley D."/>
            <person name="Daum C."/>
            <person name="Ezra D."/>
            <person name="Gonzalez J."/>
            <person name="Henrissat B."/>
            <person name="Kuo A."/>
            <person name="Liang C."/>
            <person name="Lipzen A."/>
            <person name="Lutzoni F."/>
            <person name="Magnuson J."/>
            <person name="Mondo S."/>
            <person name="Nolan M."/>
            <person name="Ohm R."/>
            <person name="Pangilinan J."/>
            <person name="Park H.-J."/>
            <person name="Ramirez L."/>
            <person name="Alfaro M."/>
            <person name="Sun H."/>
            <person name="Tritt A."/>
            <person name="Yoshinaga Y."/>
            <person name="Zwiers L.-H."/>
            <person name="Turgeon B."/>
            <person name="Goodwin S."/>
            <person name="Spatafora J."/>
            <person name="Crous P."/>
            <person name="Grigoriev I."/>
        </authorList>
    </citation>
    <scope>NUCLEOTIDE SEQUENCE</scope>
    <source>
        <strain evidence="2">CBS 675.92</strain>
    </source>
</reference>
<feature type="region of interest" description="Disordered" evidence="1">
    <location>
        <begin position="58"/>
        <end position="98"/>
    </location>
</feature>
<gene>
    <name evidence="2" type="ORF">CC80DRAFT_501727</name>
</gene>
<proteinExistence type="predicted"/>
<organism evidence="2 3">
    <name type="scientific">Byssothecium circinans</name>
    <dbReference type="NCBI Taxonomy" id="147558"/>
    <lineage>
        <taxon>Eukaryota</taxon>
        <taxon>Fungi</taxon>
        <taxon>Dikarya</taxon>
        <taxon>Ascomycota</taxon>
        <taxon>Pezizomycotina</taxon>
        <taxon>Dothideomycetes</taxon>
        <taxon>Pleosporomycetidae</taxon>
        <taxon>Pleosporales</taxon>
        <taxon>Massarineae</taxon>
        <taxon>Massarinaceae</taxon>
        <taxon>Byssothecium</taxon>
    </lineage>
</organism>
<dbReference type="EMBL" id="ML976984">
    <property type="protein sequence ID" value="KAF1959516.1"/>
    <property type="molecule type" value="Genomic_DNA"/>
</dbReference>
<evidence type="ECO:0000313" key="2">
    <source>
        <dbReference type="EMBL" id="KAF1959516.1"/>
    </source>
</evidence>
<keyword evidence="3" id="KW-1185">Reference proteome</keyword>
<dbReference type="AlphaFoldDB" id="A0A6A5U9H5"/>